<evidence type="ECO:0000313" key="2">
    <source>
        <dbReference type="EnsemblMetazoa" id="SCAU011937-PA"/>
    </source>
</evidence>
<feature type="compositionally biased region" description="Pro residues" evidence="1">
    <location>
        <begin position="187"/>
        <end position="199"/>
    </location>
</feature>
<feature type="region of interest" description="Disordered" evidence="1">
    <location>
        <begin position="60"/>
        <end position="84"/>
    </location>
</feature>
<organism evidence="2 3">
    <name type="scientific">Stomoxys calcitrans</name>
    <name type="common">Stable fly</name>
    <name type="synonym">Conops calcitrans</name>
    <dbReference type="NCBI Taxonomy" id="35570"/>
    <lineage>
        <taxon>Eukaryota</taxon>
        <taxon>Metazoa</taxon>
        <taxon>Ecdysozoa</taxon>
        <taxon>Arthropoda</taxon>
        <taxon>Hexapoda</taxon>
        <taxon>Insecta</taxon>
        <taxon>Pterygota</taxon>
        <taxon>Neoptera</taxon>
        <taxon>Endopterygota</taxon>
        <taxon>Diptera</taxon>
        <taxon>Brachycera</taxon>
        <taxon>Muscomorpha</taxon>
        <taxon>Muscoidea</taxon>
        <taxon>Muscidae</taxon>
        <taxon>Stomoxys</taxon>
    </lineage>
</organism>
<dbReference type="Proteomes" id="UP000095300">
    <property type="component" value="Unassembled WGS sequence"/>
</dbReference>
<reference evidence="2" key="1">
    <citation type="submission" date="2020-05" db="UniProtKB">
        <authorList>
            <consortium name="EnsemblMetazoa"/>
        </authorList>
    </citation>
    <scope>IDENTIFICATION</scope>
    <source>
        <strain evidence="2">USDA</strain>
    </source>
</reference>
<feature type="region of interest" description="Disordered" evidence="1">
    <location>
        <begin position="180"/>
        <end position="199"/>
    </location>
</feature>
<evidence type="ECO:0000313" key="3">
    <source>
        <dbReference type="Proteomes" id="UP000095300"/>
    </source>
</evidence>
<keyword evidence="3" id="KW-1185">Reference proteome</keyword>
<evidence type="ECO:0000256" key="1">
    <source>
        <dbReference type="SAM" id="MobiDB-lite"/>
    </source>
</evidence>
<accession>A0A1I8PX49</accession>
<sequence>MGAGNSTPQTANIDNPKRVVPIEITAEVMTRLEAETKQQEKPIELNEFNDHKKKLEFGKTQHPKVQEETSNDFRPTGKYPHGHSHWFEEQTADRRSNYNEHEEYQFERTFSMLENVLGKPVDIMSDNKQEIQALRRDLIECYKEYPGKTLYCADIAKRYQDFIFRRQYQRILEHVESNEDFAEQAKQPPPPFEHFPPYF</sequence>
<protein>
    <submittedName>
        <fullName evidence="2">Uncharacterized protein</fullName>
    </submittedName>
</protein>
<proteinExistence type="predicted"/>
<dbReference type="EnsemblMetazoa" id="SCAU011937-RA">
    <property type="protein sequence ID" value="SCAU011937-PA"/>
    <property type="gene ID" value="SCAU011937"/>
</dbReference>
<dbReference type="VEuPathDB" id="VectorBase:SCAU011937"/>
<gene>
    <name evidence="2" type="primary">106095650</name>
</gene>
<name>A0A1I8PX49_STOCA</name>
<dbReference type="OrthoDB" id="70030at2759"/>
<dbReference type="AlphaFoldDB" id="A0A1I8PX49"/>
<dbReference type="KEGG" id="scac:106095650"/>